<dbReference type="OrthoDB" id="8903747at2"/>
<name>E1TI41_BURSG</name>
<reference evidence="1" key="1">
    <citation type="submission" date="2010-09" db="EMBL/GenBank/DDBJ databases">
        <title>Complete sequence of chromosome2 of Burkholderia sp. CCGE1003.</title>
        <authorList>
            <consortium name="US DOE Joint Genome Institute"/>
            <person name="Lucas S."/>
            <person name="Copeland A."/>
            <person name="Lapidus A."/>
            <person name="Cheng J.-F."/>
            <person name="Bruce D."/>
            <person name="Goodwin L."/>
            <person name="Pitluck S."/>
            <person name="Daligault H."/>
            <person name="Davenport K."/>
            <person name="Detter J.C."/>
            <person name="Han C."/>
            <person name="Tapia R."/>
            <person name="Land M."/>
            <person name="Hauser L."/>
            <person name="Jeffries C."/>
            <person name="Kyrpides N."/>
            <person name="Ivanova N."/>
            <person name="Ovchinnikova G."/>
            <person name="Martinez-Romero E."/>
            <person name="Rogel M.A."/>
            <person name="Auchtung J."/>
            <person name="Tiedje J.M."/>
            <person name="Woyke T."/>
        </authorList>
    </citation>
    <scope>NUCLEOTIDE SEQUENCE</scope>
    <source>
        <strain evidence="1">CCGE1003</strain>
    </source>
</reference>
<evidence type="ECO:0000313" key="1">
    <source>
        <dbReference type="EMBL" id="ADN61902.1"/>
    </source>
</evidence>
<dbReference type="AlphaFoldDB" id="E1TI41"/>
<proteinExistence type="predicted"/>
<organism evidence="1">
    <name type="scientific">Burkholderia sp. (strain CCGE1003)</name>
    <dbReference type="NCBI Taxonomy" id="640512"/>
    <lineage>
        <taxon>Bacteria</taxon>
        <taxon>Pseudomonadati</taxon>
        <taxon>Pseudomonadota</taxon>
        <taxon>Betaproteobacteria</taxon>
        <taxon>Burkholderiales</taxon>
        <taxon>Burkholderiaceae</taxon>
        <taxon>Burkholderia</taxon>
    </lineage>
</organism>
<dbReference type="HOGENOM" id="CLU_805816_0_0_4"/>
<sequence length="344" mass="37866">MNNDVGGKVSDHDDVSPELLQTVDLSQEIWGNQFSIDERILSNPLYCVPIIRTPQSRNAYHSCKERMCYGIDGFTVLGEPGMGRRGVVSVIRGYLKQEFPRLTTFEHTISRFRSTKPTGALSALLAAAEHELTGGVRERQLDRLAKILEEQVRASGIRLCVLLLHNSEFASETFCKTLMDLRDSLRLRGVRIFFIHCAEIAPFLKLVGSLKERGFKIAEIRAIFGTAHEITAPGSAEDYAEIFTEIDTTPFGSAGNMTWLGALLPQACQGGFRLASQAGVLDGAIKDVAGGRLDVRMFFEVVRTVIAGSVTQDRRGFNIPPDIWSDAVRLVTGVGDGYLLESGK</sequence>
<gene>
    <name evidence="1" type="ordered locus">BC1003_5994</name>
</gene>
<dbReference type="STRING" id="640512.BC1003_5994"/>
<protein>
    <submittedName>
        <fullName evidence="1">Uncharacterized protein</fullName>
    </submittedName>
</protein>
<accession>E1TI41</accession>
<dbReference type="KEGG" id="bgf:BC1003_5994"/>
<dbReference type="eggNOG" id="COG2842">
    <property type="taxonomic scope" value="Bacteria"/>
</dbReference>
<dbReference type="EMBL" id="CP002218">
    <property type="protein sequence ID" value="ADN61902.1"/>
    <property type="molecule type" value="Genomic_DNA"/>
</dbReference>